<evidence type="ECO:0000256" key="1">
    <source>
        <dbReference type="SAM" id="MobiDB-lite"/>
    </source>
</evidence>
<dbReference type="GeneID" id="5127905"/>
<feature type="compositionally biased region" description="Basic and acidic residues" evidence="1">
    <location>
        <begin position="37"/>
        <end position="47"/>
    </location>
</feature>
<feature type="region of interest" description="Disordered" evidence="1">
    <location>
        <begin position="269"/>
        <end position="292"/>
    </location>
</feature>
<dbReference type="AlphaFoldDB" id="A5DES4"/>
<accession>A5DES4</accession>
<feature type="compositionally biased region" description="Basic and acidic residues" evidence="1">
    <location>
        <begin position="272"/>
        <end position="292"/>
    </location>
</feature>
<name>A5DES4_PICGU</name>
<reference evidence="2 3" key="1">
    <citation type="journal article" date="2009" name="Nature">
        <title>Evolution of pathogenicity and sexual reproduction in eight Candida genomes.</title>
        <authorList>
            <person name="Butler G."/>
            <person name="Rasmussen M.D."/>
            <person name="Lin M.F."/>
            <person name="Santos M.A."/>
            <person name="Sakthikumar S."/>
            <person name="Munro C.A."/>
            <person name="Rheinbay E."/>
            <person name="Grabherr M."/>
            <person name="Forche A."/>
            <person name="Reedy J.L."/>
            <person name="Agrafioti I."/>
            <person name="Arnaud M.B."/>
            <person name="Bates S."/>
            <person name="Brown A.J."/>
            <person name="Brunke S."/>
            <person name="Costanzo M.C."/>
            <person name="Fitzpatrick D.A."/>
            <person name="de Groot P.W."/>
            <person name="Harris D."/>
            <person name="Hoyer L.L."/>
            <person name="Hube B."/>
            <person name="Klis F.M."/>
            <person name="Kodira C."/>
            <person name="Lennard N."/>
            <person name="Logue M.E."/>
            <person name="Martin R."/>
            <person name="Neiman A.M."/>
            <person name="Nikolaou E."/>
            <person name="Quail M.A."/>
            <person name="Quinn J."/>
            <person name="Santos M.C."/>
            <person name="Schmitzberger F.F."/>
            <person name="Sherlock G."/>
            <person name="Shah P."/>
            <person name="Silverstein K.A."/>
            <person name="Skrzypek M.S."/>
            <person name="Soll D."/>
            <person name="Staggs R."/>
            <person name="Stansfield I."/>
            <person name="Stumpf M.P."/>
            <person name="Sudbery P.E."/>
            <person name="Srikantha T."/>
            <person name="Zeng Q."/>
            <person name="Berman J."/>
            <person name="Berriman M."/>
            <person name="Heitman J."/>
            <person name="Gow N.A."/>
            <person name="Lorenz M.C."/>
            <person name="Birren B.W."/>
            <person name="Kellis M."/>
            <person name="Cuomo C.A."/>
        </authorList>
    </citation>
    <scope>NUCLEOTIDE SEQUENCE [LARGE SCALE GENOMIC DNA]</scope>
    <source>
        <strain evidence="3">ATCC 6260 / CBS 566 / DSM 6381 / JCM 1539 / NBRC 10279 / NRRL Y-324</strain>
    </source>
</reference>
<dbReference type="VEuPathDB" id="FungiDB:PGUG_01775"/>
<feature type="compositionally biased region" description="Polar residues" evidence="1">
    <location>
        <begin position="128"/>
        <end position="144"/>
    </location>
</feature>
<evidence type="ECO:0000313" key="2">
    <source>
        <dbReference type="EMBL" id="EDK37677.2"/>
    </source>
</evidence>
<feature type="compositionally biased region" description="Polar residues" evidence="1">
    <location>
        <begin position="72"/>
        <end position="106"/>
    </location>
</feature>
<dbReference type="Proteomes" id="UP000001997">
    <property type="component" value="Unassembled WGS sequence"/>
</dbReference>
<protein>
    <submittedName>
        <fullName evidence="2">Uncharacterized protein</fullName>
    </submittedName>
</protein>
<gene>
    <name evidence="2" type="ORF">PGUG_01775</name>
</gene>
<dbReference type="HOGENOM" id="CLU_1001147_0_0_1"/>
<dbReference type="RefSeq" id="XP_001486104.2">
    <property type="nucleotide sequence ID" value="XM_001486054.1"/>
</dbReference>
<keyword evidence="3" id="KW-1185">Reference proteome</keyword>
<feature type="compositionally biased region" description="Basic and acidic residues" evidence="1">
    <location>
        <begin position="54"/>
        <end position="71"/>
    </location>
</feature>
<dbReference type="EMBL" id="CH408156">
    <property type="protein sequence ID" value="EDK37677.2"/>
    <property type="molecule type" value="Genomic_DNA"/>
</dbReference>
<dbReference type="InParanoid" id="A5DES4"/>
<proteinExistence type="predicted"/>
<dbReference type="OMA" id="KTMVHPQ"/>
<feature type="region of interest" description="Disordered" evidence="1">
    <location>
        <begin position="1"/>
        <end position="192"/>
    </location>
</feature>
<sequence>MGSRVSTRRLPETASKAVNAKKSSIVNQLPTQSLKNSYEKHSQEEMQRQAFLDPKQEGHSKNDETSKKETSEGGSTQSHSQLSQNNTQSFGSSGRRTDIATSSNNVPEGKDGYDPQVSPEQEKYFIDSITQLGKQVHSTSQTARSRPDSMALKQLQFRKSLFQKGQKELEQQKDPQGPMMSGGANGGGSVERTMIHPRTLGAILKDLEDPRTTKSMILEDYQLAPGFLSGLERFRVASTVYIEPKEDKEGEIAPAVGEPERTLLDYDGAGEVGEKMDQQRVEKLKSRLGMDE</sequence>
<dbReference type="KEGG" id="pgu:PGUG_01775"/>
<dbReference type="eggNOG" id="ENOG502RQ1B">
    <property type="taxonomic scope" value="Eukaryota"/>
</dbReference>
<organism evidence="2 3">
    <name type="scientific">Meyerozyma guilliermondii (strain ATCC 6260 / CBS 566 / DSM 6381 / JCM 1539 / NBRC 10279 / NRRL Y-324)</name>
    <name type="common">Yeast</name>
    <name type="synonym">Candida guilliermondii</name>
    <dbReference type="NCBI Taxonomy" id="294746"/>
    <lineage>
        <taxon>Eukaryota</taxon>
        <taxon>Fungi</taxon>
        <taxon>Dikarya</taxon>
        <taxon>Ascomycota</taxon>
        <taxon>Saccharomycotina</taxon>
        <taxon>Pichiomycetes</taxon>
        <taxon>Debaryomycetaceae</taxon>
        <taxon>Meyerozyma</taxon>
    </lineage>
</organism>
<evidence type="ECO:0000313" key="3">
    <source>
        <dbReference type="Proteomes" id="UP000001997"/>
    </source>
</evidence>
<dbReference type="OrthoDB" id="4078061at2759"/>
<feature type="compositionally biased region" description="Polar residues" evidence="1">
    <location>
        <begin position="21"/>
        <end position="36"/>
    </location>
</feature>